<dbReference type="EMBL" id="JASTZU010000025">
    <property type="protein sequence ID" value="MDL4840261.1"/>
    <property type="molecule type" value="Genomic_DNA"/>
</dbReference>
<accession>A0ABT7L6M5</accession>
<reference evidence="1 2" key="1">
    <citation type="submission" date="2023-06" db="EMBL/GenBank/DDBJ databases">
        <title>Aquibacillus rhizosphaerae LR5S19.</title>
        <authorList>
            <person name="Sun J.-Q."/>
        </authorList>
    </citation>
    <scope>NUCLEOTIDE SEQUENCE [LARGE SCALE GENOMIC DNA]</scope>
    <source>
        <strain evidence="1 2">LR5S19</strain>
    </source>
</reference>
<evidence type="ECO:0000313" key="2">
    <source>
        <dbReference type="Proteomes" id="UP001235343"/>
    </source>
</evidence>
<name>A0ABT7L6M5_9BACI</name>
<dbReference type="Proteomes" id="UP001235343">
    <property type="component" value="Unassembled WGS sequence"/>
</dbReference>
<dbReference type="RefSeq" id="WP_285931283.1">
    <property type="nucleotide sequence ID" value="NZ_JASTZU010000025.1"/>
</dbReference>
<gene>
    <name evidence="1" type="ORF">QQS35_07295</name>
</gene>
<evidence type="ECO:0000313" key="1">
    <source>
        <dbReference type="EMBL" id="MDL4840261.1"/>
    </source>
</evidence>
<protein>
    <submittedName>
        <fullName evidence="1">Uncharacterized protein</fullName>
    </submittedName>
</protein>
<comment type="caution">
    <text evidence="1">The sequence shown here is derived from an EMBL/GenBank/DDBJ whole genome shotgun (WGS) entry which is preliminary data.</text>
</comment>
<proteinExistence type="predicted"/>
<organism evidence="1 2">
    <name type="scientific">Aquibacillus rhizosphaerae</name>
    <dbReference type="NCBI Taxonomy" id="3051431"/>
    <lineage>
        <taxon>Bacteria</taxon>
        <taxon>Bacillati</taxon>
        <taxon>Bacillota</taxon>
        <taxon>Bacilli</taxon>
        <taxon>Bacillales</taxon>
        <taxon>Bacillaceae</taxon>
        <taxon>Aquibacillus</taxon>
    </lineage>
</organism>
<keyword evidence="2" id="KW-1185">Reference proteome</keyword>
<sequence length="177" mass="21165">MKHVTLKFTIFLIIVMSILYFKEQISLATPENKSIISSKHQTVHSAELIIRNTPVDKKSMTVQELKFQYEQKFKKLRYTVNDKLDNLMEQAYNEYKQKQQIGEEISYFYFYNKYKDIAVQLEENTDTHFNQLYKQLQVELESQGYKKSEASEFRAIYEKSKSKQKKKMLKRFVNALG</sequence>